<evidence type="ECO:0000313" key="2">
    <source>
        <dbReference type="Proteomes" id="UP000320735"/>
    </source>
</evidence>
<proteinExistence type="predicted"/>
<evidence type="ECO:0000313" key="1">
    <source>
        <dbReference type="EMBL" id="TWU07385.1"/>
    </source>
</evidence>
<accession>A0A5C6B508</accession>
<dbReference type="Proteomes" id="UP000320735">
    <property type="component" value="Unassembled WGS sequence"/>
</dbReference>
<protein>
    <submittedName>
        <fullName evidence="1">Uncharacterized protein</fullName>
    </submittedName>
</protein>
<dbReference type="EMBL" id="SJPP01000003">
    <property type="protein sequence ID" value="TWU07385.1"/>
    <property type="molecule type" value="Genomic_DNA"/>
</dbReference>
<comment type="caution">
    <text evidence="1">The sequence shown here is derived from an EMBL/GenBank/DDBJ whole genome shotgun (WGS) entry which is preliminary data.</text>
</comment>
<gene>
    <name evidence="1" type="ORF">CA54_57910</name>
</gene>
<sequence>MWFLARNGALIVSMMRDFGRFRESQQQYGRVACGDDAADGRDCRGFSD</sequence>
<keyword evidence="2" id="KW-1185">Reference proteome</keyword>
<organism evidence="1 2">
    <name type="scientific">Symmachiella macrocystis</name>
    <dbReference type="NCBI Taxonomy" id="2527985"/>
    <lineage>
        <taxon>Bacteria</taxon>
        <taxon>Pseudomonadati</taxon>
        <taxon>Planctomycetota</taxon>
        <taxon>Planctomycetia</taxon>
        <taxon>Planctomycetales</taxon>
        <taxon>Planctomycetaceae</taxon>
        <taxon>Symmachiella</taxon>
    </lineage>
</organism>
<dbReference type="AlphaFoldDB" id="A0A5C6B508"/>
<reference evidence="1 2" key="1">
    <citation type="submission" date="2019-02" db="EMBL/GenBank/DDBJ databases">
        <title>Deep-cultivation of Planctomycetes and their phenomic and genomic characterization uncovers novel biology.</title>
        <authorList>
            <person name="Wiegand S."/>
            <person name="Jogler M."/>
            <person name="Boedeker C."/>
            <person name="Pinto D."/>
            <person name="Vollmers J."/>
            <person name="Rivas-Marin E."/>
            <person name="Kohn T."/>
            <person name="Peeters S.H."/>
            <person name="Heuer A."/>
            <person name="Rast P."/>
            <person name="Oberbeckmann S."/>
            <person name="Bunk B."/>
            <person name="Jeske O."/>
            <person name="Meyerdierks A."/>
            <person name="Storesund J.E."/>
            <person name="Kallscheuer N."/>
            <person name="Luecker S."/>
            <person name="Lage O.M."/>
            <person name="Pohl T."/>
            <person name="Merkel B.J."/>
            <person name="Hornburger P."/>
            <person name="Mueller R.-W."/>
            <person name="Bruemmer F."/>
            <person name="Labrenz M."/>
            <person name="Spormann A.M."/>
            <person name="Op Den Camp H."/>
            <person name="Overmann J."/>
            <person name="Amann R."/>
            <person name="Jetten M.S.M."/>
            <person name="Mascher T."/>
            <person name="Medema M.H."/>
            <person name="Devos D.P."/>
            <person name="Kaster A.-K."/>
            <person name="Ovreas L."/>
            <person name="Rohde M."/>
            <person name="Galperin M.Y."/>
            <person name="Jogler C."/>
        </authorList>
    </citation>
    <scope>NUCLEOTIDE SEQUENCE [LARGE SCALE GENOMIC DNA]</scope>
    <source>
        <strain evidence="1 2">CA54</strain>
    </source>
</reference>
<name>A0A5C6B508_9PLAN</name>